<reference evidence="2" key="1">
    <citation type="submission" date="2022-08" db="EMBL/GenBank/DDBJ databases">
        <title>Polycladomyces zharkentsis sp. nov., a novel thermophilic CMC and starch-degrading bacterium isolated from a geothermal spring in Kazakhstan.</title>
        <authorList>
            <person name="Mashzhan A."/>
            <person name="Kistaubaeva A."/>
            <person name="Javier-Lopez R."/>
            <person name="Birkeland N.-K."/>
        </authorList>
    </citation>
    <scope>NUCLEOTIDE SEQUENCE</scope>
    <source>
        <strain evidence="2">KSR 13</strain>
    </source>
</reference>
<feature type="transmembrane region" description="Helical" evidence="1">
    <location>
        <begin position="159"/>
        <end position="186"/>
    </location>
</feature>
<keyword evidence="1" id="KW-0472">Membrane</keyword>
<protein>
    <recommendedName>
        <fullName evidence="4">Glycerophosphoryl diester phosphodiesterase membrane domain-containing protein</fullName>
    </recommendedName>
</protein>
<keyword evidence="1" id="KW-0812">Transmembrane</keyword>
<sequence length="239" mass="27160">MSVIRESMDLYKSKFLTILLIGLTIIIPTLFLYTFVVNYTTFPLRVFFIPIWPDMVKLFFTMIVFPFIQIPFVSMALQYARIGDVKVSRVYGDILKYGFSIYVISILSSVLITIGSLLLLIPGLVLMIFFMGIPFVAVVDDMTGWRGVKQSFAFAKTHFIQLMGWLLLFVLFDFVLSFILSFIAIYAANSFLVVNLSLTLGTILTLPVFVFGITFQYLDWIGDNPVNDLAEDFGEVSFS</sequence>
<name>A0ABT8IL73_9BACL</name>
<dbReference type="Proteomes" id="UP001174196">
    <property type="component" value="Unassembled WGS sequence"/>
</dbReference>
<feature type="transmembrane region" description="Helical" evidence="1">
    <location>
        <begin position="56"/>
        <end position="82"/>
    </location>
</feature>
<keyword evidence="3" id="KW-1185">Reference proteome</keyword>
<evidence type="ECO:0008006" key="4">
    <source>
        <dbReference type="Google" id="ProtNLM"/>
    </source>
</evidence>
<feature type="transmembrane region" description="Helical" evidence="1">
    <location>
        <begin position="94"/>
        <end position="114"/>
    </location>
</feature>
<feature type="transmembrane region" description="Helical" evidence="1">
    <location>
        <begin position="120"/>
        <end position="139"/>
    </location>
</feature>
<evidence type="ECO:0000313" key="3">
    <source>
        <dbReference type="Proteomes" id="UP001174196"/>
    </source>
</evidence>
<evidence type="ECO:0000313" key="2">
    <source>
        <dbReference type="EMBL" id="MDN4593529.1"/>
    </source>
</evidence>
<proteinExistence type="predicted"/>
<keyword evidence="1" id="KW-1133">Transmembrane helix</keyword>
<organism evidence="2 3">
    <name type="scientific">Polycladomyces subterraneus</name>
    <dbReference type="NCBI Taxonomy" id="1016997"/>
    <lineage>
        <taxon>Bacteria</taxon>
        <taxon>Bacillati</taxon>
        <taxon>Bacillota</taxon>
        <taxon>Bacilli</taxon>
        <taxon>Bacillales</taxon>
        <taxon>Thermoactinomycetaceae</taxon>
        <taxon>Polycladomyces</taxon>
    </lineage>
</organism>
<dbReference type="EMBL" id="JANRHH010000029">
    <property type="protein sequence ID" value="MDN4593529.1"/>
    <property type="molecule type" value="Genomic_DNA"/>
</dbReference>
<accession>A0ABT8IL73</accession>
<feature type="transmembrane region" description="Helical" evidence="1">
    <location>
        <begin position="15"/>
        <end position="36"/>
    </location>
</feature>
<gene>
    <name evidence="2" type="ORF">NWF35_06355</name>
</gene>
<feature type="transmembrane region" description="Helical" evidence="1">
    <location>
        <begin position="192"/>
        <end position="215"/>
    </location>
</feature>
<evidence type="ECO:0000256" key="1">
    <source>
        <dbReference type="SAM" id="Phobius"/>
    </source>
</evidence>
<dbReference type="RefSeq" id="WP_301238242.1">
    <property type="nucleotide sequence ID" value="NZ_JANRHH010000029.1"/>
</dbReference>
<comment type="caution">
    <text evidence="2">The sequence shown here is derived from an EMBL/GenBank/DDBJ whole genome shotgun (WGS) entry which is preliminary data.</text>
</comment>